<dbReference type="SUPFAM" id="SSF51735">
    <property type="entry name" value="NAD(P)-binding Rossmann-fold domains"/>
    <property type="match status" value="1"/>
</dbReference>
<gene>
    <name evidence="2" type="ORF">FCV50_05790</name>
    <name evidence="1" type="ORF">FCV52_10380</name>
</gene>
<protein>
    <submittedName>
        <fullName evidence="1">NAD-dependent epimerase</fullName>
    </submittedName>
</protein>
<dbReference type="Proteomes" id="UP000305234">
    <property type="component" value="Unassembled WGS sequence"/>
</dbReference>
<evidence type="ECO:0000313" key="2">
    <source>
        <dbReference type="EMBL" id="TKF34132.1"/>
    </source>
</evidence>
<reference evidence="3 4" key="1">
    <citation type="submission" date="2019-04" db="EMBL/GenBank/DDBJ databases">
        <title>A reverse ecology approach based on a biological definition of microbial populations.</title>
        <authorList>
            <person name="Arevalo P."/>
            <person name="Vaninsberghe D."/>
            <person name="Elsherbini J."/>
            <person name="Gore J."/>
            <person name="Polz M."/>
        </authorList>
    </citation>
    <scope>NUCLEOTIDE SEQUENCE [LARGE SCALE GENOMIC DNA]</scope>
    <source>
        <strain evidence="1 3">10N.261.46.E4</strain>
        <strain evidence="2 4">10N.261.46.F4</strain>
    </source>
</reference>
<evidence type="ECO:0000313" key="4">
    <source>
        <dbReference type="Proteomes" id="UP000307574"/>
    </source>
</evidence>
<organism evidence="1 3">
    <name type="scientific">Vibrio kanaloae</name>
    <dbReference type="NCBI Taxonomy" id="170673"/>
    <lineage>
        <taxon>Bacteria</taxon>
        <taxon>Pseudomonadati</taxon>
        <taxon>Pseudomonadota</taxon>
        <taxon>Gammaproteobacteria</taxon>
        <taxon>Vibrionales</taxon>
        <taxon>Vibrionaceae</taxon>
        <taxon>Vibrio</taxon>
    </lineage>
</organism>
<dbReference type="AlphaFoldDB" id="A0A4U1YWH0"/>
<dbReference type="EMBL" id="SYUW01000026">
    <property type="protein sequence ID" value="TKF25894.1"/>
    <property type="molecule type" value="Genomic_DNA"/>
</dbReference>
<dbReference type="RefSeq" id="WP_136979550.1">
    <property type="nucleotide sequence ID" value="NZ_SYUV01000017.1"/>
</dbReference>
<proteinExistence type="predicted"/>
<evidence type="ECO:0000313" key="3">
    <source>
        <dbReference type="Proteomes" id="UP000305234"/>
    </source>
</evidence>
<dbReference type="Gene3D" id="3.40.50.720">
    <property type="entry name" value="NAD(P)-binding Rossmann-like Domain"/>
    <property type="match status" value="1"/>
</dbReference>
<dbReference type="EMBL" id="SYUV01000017">
    <property type="protein sequence ID" value="TKF34132.1"/>
    <property type="molecule type" value="Genomic_DNA"/>
</dbReference>
<comment type="caution">
    <text evidence="1">The sequence shown here is derived from an EMBL/GenBank/DDBJ whole genome shotgun (WGS) entry which is preliminary data.</text>
</comment>
<dbReference type="InterPro" id="IPR036291">
    <property type="entry name" value="NAD(P)-bd_dom_sf"/>
</dbReference>
<accession>A0A4U1YWH0</accession>
<sequence length="225" mass="25975">MIIGNGLLASKFKEYKNSNVIIFASGVSNSLETRDSEFEREKKLLLETLNKNSGDIVYFGSCSQYDPSLQSSAYVKHKIEMESLIKNKRDNYYILRLAQVVGKANNQTFINYLYTEIINNRKINVWKNASRNLISTNLILDIAVYIISNEMYGDYNIAYFYNENVLEIVNCLGEVLDKNVQVNVLEKGEEYDIPLGKVEDILEIIGVTRDKKKYYIELLKDFVEN</sequence>
<dbReference type="Proteomes" id="UP000307574">
    <property type="component" value="Unassembled WGS sequence"/>
</dbReference>
<evidence type="ECO:0000313" key="1">
    <source>
        <dbReference type="EMBL" id="TKF25894.1"/>
    </source>
</evidence>
<name>A0A4U1YWH0_9VIBR</name>